<dbReference type="InterPro" id="IPR003018">
    <property type="entry name" value="GAF"/>
</dbReference>
<protein>
    <recommendedName>
        <fullName evidence="1">GGDEF domain-containing protein</fullName>
    </recommendedName>
</protein>
<name>A0A0E1WZE8_9HYPH</name>
<dbReference type="Gene3D" id="3.30.70.270">
    <property type="match status" value="1"/>
</dbReference>
<dbReference type="CDD" id="cd01949">
    <property type="entry name" value="GGDEF"/>
    <property type="match status" value="1"/>
</dbReference>
<dbReference type="HOGENOM" id="CLU_000445_11_24_5"/>
<dbReference type="PROSITE" id="PS50887">
    <property type="entry name" value="GGDEF"/>
    <property type="match status" value="1"/>
</dbReference>
<evidence type="ECO:0000313" key="2">
    <source>
        <dbReference type="EMBL" id="EEZ29359.1"/>
    </source>
</evidence>
<dbReference type="Gene3D" id="3.30.450.40">
    <property type="match status" value="1"/>
</dbReference>
<dbReference type="Proteomes" id="UP000004659">
    <property type="component" value="Unassembled WGS sequence"/>
</dbReference>
<proteinExistence type="predicted"/>
<dbReference type="InterPro" id="IPR000160">
    <property type="entry name" value="GGDEF_dom"/>
</dbReference>
<dbReference type="EMBL" id="EQ999534">
    <property type="protein sequence ID" value="EEZ29359.1"/>
    <property type="molecule type" value="Genomic_DNA"/>
</dbReference>
<dbReference type="SMART" id="SM00267">
    <property type="entry name" value="GGDEF"/>
    <property type="match status" value="1"/>
</dbReference>
<dbReference type="FunFam" id="3.30.70.270:FF:000001">
    <property type="entry name" value="Diguanylate cyclase domain protein"/>
    <property type="match status" value="1"/>
</dbReference>
<dbReference type="Pfam" id="PF01590">
    <property type="entry name" value="GAF"/>
    <property type="match status" value="1"/>
</dbReference>
<dbReference type="InterPro" id="IPR029787">
    <property type="entry name" value="Nucleotide_cyclase"/>
</dbReference>
<dbReference type="AlphaFoldDB" id="A0A0E1WZE8"/>
<dbReference type="PANTHER" id="PTHR46663:SF2">
    <property type="entry name" value="GGDEF DOMAIN-CONTAINING PROTEIN"/>
    <property type="match status" value="1"/>
</dbReference>
<organism evidence="2">
    <name type="scientific">Brucella pinnipedialis M292/94/1</name>
    <dbReference type="NCBI Taxonomy" id="520462"/>
    <lineage>
        <taxon>Bacteria</taxon>
        <taxon>Pseudomonadati</taxon>
        <taxon>Pseudomonadota</taxon>
        <taxon>Alphaproteobacteria</taxon>
        <taxon>Hyphomicrobiales</taxon>
        <taxon>Brucellaceae</taxon>
        <taxon>Brucella/Ochrobactrum group</taxon>
        <taxon>Brucella</taxon>
    </lineage>
</organism>
<dbReference type="InterPro" id="IPR043128">
    <property type="entry name" value="Rev_trsase/Diguanyl_cyclase"/>
</dbReference>
<gene>
    <name evidence="2" type="ORF">BALG_02712</name>
</gene>
<sequence>MTSSQCFLCLILLLLFIGFAAFAIPRILVNRKVHKAIVDLKDYVSHASNQNVRMTGEVDILRAIVKRHPLEQTLTMLCRFVEKQIPGTRCSVLILDPSGKKVGKSIAPSLPTHYNKALIGLEIGPNIGSCGAAMFLRRPVIISDIATHPNWLSFRDLALPCGLRACWSMPAINGAGKVLGAFAIYSDTPRTPAQNELMVGQIAVELSMIAVDTAQTQERLASQAMHDDLTQSPNRRYIGKLLTQKKSARDGLSRDGFLLLIDLDDFKPVNDTYGHLTGDEVLKEVAQRLLRIVCEEDTVARMGGDEFMIVLNGGTSKEQTDIIASRIIREVSKPIEVSQHKPVKVGCSIGIVSTREWRSNKYIFDCADKAMYSAKSKGKNRFEYFEEKQAA</sequence>
<dbReference type="SUPFAM" id="SSF55781">
    <property type="entry name" value="GAF domain-like"/>
    <property type="match status" value="1"/>
</dbReference>
<reference evidence="2" key="1">
    <citation type="submission" date="2009-01" db="EMBL/GenBank/DDBJ databases">
        <title>The Genome Sequence of Brucella pinnipedialis M292/94/1.</title>
        <authorList>
            <consortium name="The Broad Institute Genome Sequencing Platform"/>
            <person name="Ward D."/>
            <person name="Young S.K."/>
            <person name="Kodira C.D."/>
            <person name="Zeng Q."/>
            <person name="Koehrsen M."/>
            <person name="Alvarado L."/>
            <person name="Berlin A."/>
            <person name="Borenstein D."/>
            <person name="Chen Z."/>
            <person name="Engels R."/>
            <person name="Freedman E."/>
            <person name="Gellesch M."/>
            <person name="Goldberg J."/>
            <person name="Griggs A."/>
            <person name="Gujja S."/>
            <person name="Heiman D."/>
            <person name="Hepburn T."/>
            <person name="Howarth C."/>
            <person name="Jen D."/>
            <person name="Larson L."/>
            <person name="Lewis B."/>
            <person name="Mehta T."/>
            <person name="Park D."/>
            <person name="Pearson M."/>
            <person name="Roberts A."/>
            <person name="Saif S."/>
            <person name="Shea T."/>
            <person name="Shenoy N."/>
            <person name="Sisk P."/>
            <person name="Stolte C."/>
            <person name="Sykes S."/>
            <person name="Walk T."/>
            <person name="White J."/>
            <person name="Yandava C."/>
            <person name="Whatmore A.M."/>
            <person name="Perrett L.L."/>
            <person name="O'Callaghan D."/>
            <person name="Nusbaum C."/>
            <person name="Galagan J."/>
            <person name="Birren B."/>
        </authorList>
    </citation>
    <scope>NUCLEOTIDE SEQUENCE [LARGE SCALE GENOMIC DNA]</scope>
    <source>
        <strain evidence="2">M292/94/1</strain>
    </source>
</reference>
<dbReference type="PANTHER" id="PTHR46663">
    <property type="entry name" value="DIGUANYLATE CYCLASE DGCT-RELATED"/>
    <property type="match status" value="1"/>
</dbReference>
<dbReference type="SUPFAM" id="SSF55073">
    <property type="entry name" value="Nucleotide cyclase"/>
    <property type="match status" value="1"/>
</dbReference>
<dbReference type="Pfam" id="PF00990">
    <property type="entry name" value="GGDEF"/>
    <property type="match status" value="1"/>
</dbReference>
<accession>A0A0E1WZE8</accession>
<dbReference type="RefSeq" id="WP_006188230.1">
    <property type="nucleotide sequence ID" value="NZ_EQ999534.1"/>
</dbReference>
<dbReference type="InterPro" id="IPR052163">
    <property type="entry name" value="DGC-Regulatory_Protein"/>
</dbReference>
<dbReference type="InterPro" id="IPR029016">
    <property type="entry name" value="GAF-like_dom_sf"/>
</dbReference>
<dbReference type="NCBIfam" id="TIGR00254">
    <property type="entry name" value="GGDEF"/>
    <property type="match status" value="1"/>
</dbReference>
<dbReference type="SMART" id="SM00065">
    <property type="entry name" value="GAF"/>
    <property type="match status" value="1"/>
</dbReference>
<evidence type="ECO:0000259" key="1">
    <source>
        <dbReference type="PROSITE" id="PS50887"/>
    </source>
</evidence>
<dbReference type="GO" id="GO:0003824">
    <property type="term" value="F:catalytic activity"/>
    <property type="evidence" value="ECO:0007669"/>
    <property type="project" value="UniProtKB-ARBA"/>
</dbReference>
<feature type="domain" description="GGDEF" evidence="1">
    <location>
        <begin position="254"/>
        <end position="387"/>
    </location>
</feature>